<feature type="transmembrane region" description="Helical" evidence="2">
    <location>
        <begin position="78"/>
        <end position="97"/>
    </location>
</feature>
<proteinExistence type="predicted"/>
<dbReference type="AlphaFoldDB" id="A0A7Y9YGD6"/>
<keyword evidence="2" id="KW-0812">Transmembrane</keyword>
<reference evidence="3 4" key="1">
    <citation type="submission" date="2020-07" db="EMBL/GenBank/DDBJ databases">
        <title>Sequencing the genomes of 1000 actinobacteria strains.</title>
        <authorList>
            <person name="Klenk H.-P."/>
        </authorList>
    </citation>
    <scope>NUCLEOTIDE SEQUENCE [LARGE SCALE GENOMIC DNA]</scope>
    <source>
        <strain evidence="3 4">DSM 18248</strain>
    </source>
</reference>
<protein>
    <submittedName>
        <fullName evidence="3">Uncharacterized protein</fullName>
    </submittedName>
</protein>
<evidence type="ECO:0000313" key="3">
    <source>
        <dbReference type="EMBL" id="NYI09965.1"/>
    </source>
</evidence>
<evidence type="ECO:0000256" key="1">
    <source>
        <dbReference type="SAM" id="MobiDB-lite"/>
    </source>
</evidence>
<feature type="transmembrane region" description="Helical" evidence="2">
    <location>
        <begin position="155"/>
        <end position="173"/>
    </location>
</feature>
<organism evidence="3 4">
    <name type="scientific">Nocardioides marinus</name>
    <dbReference type="NCBI Taxonomy" id="374514"/>
    <lineage>
        <taxon>Bacteria</taxon>
        <taxon>Bacillati</taxon>
        <taxon>Actinomycetota</taxon>
        <taxon>Actinomycetes</taxon>
        <taxon>Propionibacteriales</taxon>
        <taxon>Nocardioidaceae</taxon>
        <taxon>Nocardioides</taxon>
    </lineage>
</organism>
<feature type="transmembrane region" description="Helical" evidence="2">
    <location>
        <begin position="193"/>
        <end position="217"/>
    </location>
</feature>
<evidence type="ECO:0000313" key="4">
    <source>
        <dbReference type="Proteomes" id="UP000537326"/>
    </source>
</evidence>
<dbReference type="RefSeq" id="WP_179530871.1">
    <property type="nucleotide sequence ID" value="NZ_BAAAPP010000004.1"/>
</dbReference>
<evidence type="ECO:0000256" key="2">
    <source>
        <dbReference type="SAM" id="Phobius"/>
    </source>
</evidence>
<comment type="caution">
    <text evidence="3">The sequence shown here is derived from an EMBL/GenBank/DDBJ whole genome shotgun (WGS) entry which is preliminary data.</text>
</comment>
<feature type="transmembrane region" description="Helical" evidence="2">
    <location>
        <begin position="350"/>
        <end position="368"/>
    </location>
</feature>
<feature type="transmembrane region" description="Helical" evidence="2">
    <location>
        <begin position="125"/>
        <end position="143"/>
    </location>
</feature>
<feature type="transmembrane region" description="Helical" evidence="2">
    <location>
        <begin position="45"/>
        <end position="66"/>
    </location>
</feature>
<gene>
    <name evidence="3" type="ORF">BKA05_001480</name>
</gene>
<sequence>MSQIQAASQGPCPEVANELTRELGGFDCSGSPVVELRNPADLTHWTMPLLEVLILAGAVLALWYAVRRLRRHGDPTNLALMIGGLAYLTINEPPLYFPNKFGLMEQVGLNFVHNVFTVQFMWDRLPLYISALYIALPMLAYEAVRVTGVFRRHGLLPGALAVGFVHSAFYEIFDTIGPQLSWWKWNHDAPSNSVFLDAVPVGSITLYSAVSIAGLALGLGLFVGRRTWAGNAPRGRSLVWRTAAVGATALVVMLAVGALESVVRGLGGGDGAYAVVLYLELAIVWVGGALALGASWLAGRREGTAVSSVYSRVYGWSFLAAFAFFWAVSIPSRLDAVDGVTPQGTELGNLPFVLLCFAAATFVTLVAGHGGPLEDEDAQDTGERGSRVDPVGSATRA</sequence>
<feature type="transmembrane region" description="Helical" evidence="2">
    <location>
        <begin position="238"/>
        <end position="259"/>
    </location>
</feature>
<dbReference type="EMBL" id="JACBZI010000001">
    <property type="protein sequence ID" value="NYI09965.1"/>
    <property type="molecule type" value="Genomic_DNA"/>
</dbReference>
<keyword evidence="2" id="KW-0472">Membrane</keyword>
<feature type="transmembrane region" description="Helical" evidence="2">
    <location>
        <begin position="271"/>
        <end position="297"/>
    </location>
</feature>
<feature type="region of interest" description="Disordered" evidence="1">
    <location>
        <begin position="373"/>
        <end position="397"/>
    </location>
</feature>
<keyword evidence="2" id="KW-1133">Transmembrane helix</keyword>
<keyword evidence="4" id="KW-1185">Reference proteome</keyword>
<feature type="transmembrane region" description="Helical" evidence="2">
    <location>
        <begin position="309"/>
        <end position="330"/>
    </location>
</feature>
<accession>A0A7Y9YGD6</accession>
<dbReference type="Proteomes" id="UP000537326">
    <property type="component" value="Unassembled WGS sequence"/>
</dbReference>
<name>A0A7Y9YGD6_9ACTN</name>